<sequence>MISLCITLDISCSTRSQGFIRLGYGLRFYPTAPKTSIIFGTAEICNLESTQQFMCLLFFSFLLFNLFCSFQDFINIHT</sequence>
<proteinExistence type="predicted"/>
<protein>
    <submittedName>
        <fullName evidence="1">Protein CHROMATIN REMODELING 5</fullName>
    </submittedName>
</protein>
<dbReference type="AlphaFoldDB" id="A0A2P2MEW8"/>
<reference evidence="1" key="1">
    <citation type="submission" date="2018-02" db="EMBL/GenBank/DDBJ databases">
        <title>Rhizophora mucronata_Transcriptome.</title>
        <authorList>
            <person name="Meera S.P."/>
            <person name="Sreeshan A."/>
            <person name="Augustine A."/>
        </authorList>
    </citation>
    <scope>NUCLEOTIDE SEQUENCE</scope>
    <source>
        <tissue evidence="1">Leaf</tissue>
    </source>
</reference>
<evidence type="ECO:0000313" key="1">
    <source>
        <dbReference type="EMBL" id="MBX28779.1"/>
    </source>
</evidence>
<organism evidence="1">
    <name type="scientific">Rhizophora mucronata</name>
    <name type="common">Asiatic mangrove</name>
    <dbReference type="NCBI Taxonomy" id="61149"/>
    <lineage>
        <taxon>Eukaryota</taxon>
        <taxon>Viridiplantae</taxon>
        <taxon>Streptophyta</taxon>
        <taxon>Embryophyta</taxon>
        <taxon>Tracheophyta</taxon>
        <taxon>Spermatophyta</taxon>
        <taxon>Magnoliopsida</taxon>
        <taxon>eudicotyledons</taxon>
        <taxon>Gunneridae</taxon>
        <taxon>Pentapetalae</taxon>
        <taxon>rosids</taxon>
        <taxon>fabids</taxon>
        <taxon>Malpighiales</taxon>
        <taxon>Rhizophoraceae</taxon>
        <taxon>Rhizophora</taxon>
    </lineage>
</organism>
<accession>A0A2P2MEW8</accession>
<name>A0A2P2MEW8_RHIMU</name>
<dbReference type="EMBL" id="GGEC01048295">
    <property type="protein sequence ID" value="MBX28779.1"/>
    <property type="molecule type" value="Transcribed_RNA"/>
</dbReference>